<dbReference type="PANTHER" id="PTHR11956:SF5">
    <property type="entry name" value="ARGININE--TRNA LIGASE, CYTOPLASMIC"/>
    <property type="match status" value="1"/>
</dbReference>
<dbReference type="GO" id="GO:0006420">
    <property type="term" value="P:arginyl-tRNA aminoacylation"/>
    <property type="evidence" value="ECO:0007669"/>
    <property type="project" value="UniProtKB-UniRule"/>
</dbReference>
<dbReference type="InterPro" id="IPR001412">
    <property type="entry name" value="aa-tRNA-synth_I_CS"/>
</dbReference>
<feature type="short sequence motif" description="'HIGH' region" evidence="11">
    <location>
        <begin position="138"/>
        <end position="148"/>
    </location>
</feature>
<dbReference type="AlphaFoldDB" id="A0A1W6ZWW3"/>
<keyword evidence="14" id="KW-1185">Reference proteome</keyword>
<evidence type="ECO:0000313" key="14">
    <source>
        <dbReference type="Proteomes" id="UP000194137"/>
    </source>
</evidence>
<keyword evidence="4 11" id="KW-0963">Cytoplasm</keyword>
<dbReference type="Pfam" id="PF03485">
    <property type="entry name" value="Arg_tRNA_synt_N"/>
    <property type="match status" value="1"/>
</dbReference>
<evidence type="ECO:0000256" key="7">
    <source>
        <dbReference type="ARBA" id="ARBA00022840"/>
    </source>
</evidence>
<dbReference type="InterPro" id="IPR005148">
    <property type="entry name" value="Arg-tRNA-synth_N"/>
</dbReference>
<dbReference type="SUPFAM" id="SSF47323">
    <property type="entry name" value="Anticodon-binding domain of a subclass of class I aminoacyl-tRNA synthetases"/>
    <property type="match status" value="1"/>
</dbReference>
<evidence type="ECO:0000256" key="5">
    <source>
        <dbReference type="ARBA" id="ARBA00022598"/>
    </source>
</evidence>
<dbReference type="Gene3D" id="1.10.730.10">
    <property type="entry name" value="Isoleucyl-tRNA Synthetase, Domain 1"/>
    <property type="match status" value="1"/>
</dbReference>
<evidence type="ECO:0000256" key="3">
    <source>
        <dbReference type="ARBA" id="ARBA00011245"/>
    </source>
</evidence>
<evidence type="ECO:0000256" key="4">
    <source>
        <dbReference type="ARBA" id="ARBA00022490"/>
    </source>
</evidence>
<organism evidence="13 14">
    <name type="scientific">Pseudorhodoplanes sinuspersici</name>
    <dbReference type="NCBI Taxonomy" id="1235591"/>
    <lineage>
        <taxon>Bacteria</taxon>
        <taxon>Pseudomonadati</taxon>
        <taxon>Pseudomonadota</taxon>
        <taxon>Alphaproteobacteria</taxon>
        <taxon>Hyphomicrobiales</taxon>
        <taxon>Pseudorhodoplanes</taxon>
    </lineage>
</organism>
<dbReference type="OrthoDB" id="9803211at2"/>
<dbReference type="InterPro" id="IPR036695">
    <property type="entry name" value="Arg-tRNA-synth_N_sf"/>
</dbReference>
<dbReference type="InterPro" id="IPR008909">
    <property type="entry name" value="DALR_anticod-bd"/>
</dbReference>
<dbReference type="SMART" id="SM00836">
    <property type="entry name" value="DALR_1"/>
    <property type="match status" value="1"/>
</dbReference>
<keyword evidence="8 11" id="KW-0648">Protein biosynthesis</keyword>
<dbReference type="SUPFAM" id="SSF52374">
    <property type="entry name" value="Nucleotidylyl transferase"/>
    <property type="match status" value="1"/>
</dbReference>
<proteinExistence type="inferred from homology"/>
<dbReference type="Gene3D" id="3.40.50.620">
    <property type="entry name" value="HUPs"/>
    <property type="match status" value="1"/>
</dbReference>
<dbReference type="NCBIfam" id="TIGR00456">
    <property type="entry name" value="argS"/>
    <property type="match status" value="1"/>
</dbReference>
<dbReference type="CDD" id="cd00671">
    <property type="entry name" value="ArgRS_core"/>
    <property type="match status" value="1"/>
</dbReference>
<keyword evidence="9 11" id="KW-0030">Aminoacyl-tRNA synthetase</keyword>
<gene>
    <name evidence="11" type="primary">argS</name>
    <name evidence="13" type="ORF">CAK95_23910</name>
</gene>
<evidence type="ECO:0000256" key="10">
    <source>
        <dbReference type="ARBA" id="ARBA00049339"/>
    </source>
</evidence>
<reference evidence="13 14" key="1">
    <citation type="submission" date="2017-05" db="EMBL/GenBank/DDBJ databases">
        <title>Full genome sequence of Pseudorhodoplanes sinuspersici.</title>
        <authorList>
            <person name="Dastgheib S.M.M."/>
            <person name="Shavandi M."/>
            <person name="Tirandaz H."/>
        </authorList>
    </citation>
    <scope>NUCLEOTIDE SEQUENCE [LARGE SCALE GENOMIC DNA]</scope>
    <source>
        <strain evidence="13 14">RIPI110</strain>
    </source>
</reference>
<dbReference type="Gene3D" id="3.30.1360.70">
    <property type="entry name" value="Arginyl tRNA synthetase N-terminal domain"/>
    <property type="match status" value="1"/>
</dbReference>
<evidence type="ECO:0000313" key="13">
    <source>
        <dbReference type="EMBL" id="ARQ01800.1"/>
    </source>
</evidence>
<evidence type="ECO:0000256" key="1">
    <source>
        <dbReference type="ARBA" id="ARBA00004496"/>
    </source>
</evidence>
<dbReference type="SMART" id="SM01016">
    <property type="entry name" value="Arg_tRNA_synt_N"/>
    <property type="match status" value="1"/>
</dbReference>
<accession>A0A1W6ZWW3</accession>
<keyword evidence="6 11" id="KW-0547">Nucleotide-binding</keyword>
<evidence type="ECO:0000256" key="6">
    <source>
        <dbReference type="ARBA" id="ARBA00022741"/>
    </source>
</evidence>
<comment type="similarity">
    <text evidence="2 11 12">Belongs to the class-I aminoacyl-tRNA synthetase family.</text>
</comment>
<evidence type="ECO:0000256" key="8">
    <source>
        <dbReference type="ARBA" id="ARBA00022917"/>
    </source>
</evidence>
<keyword evidence="7 11" id="KW-0067">ATP-binding</keyword>
<comment type="subunit">
    <text evidence="3 11">Monomer.</text>
</comment>
<dbReference type="InterPro" id="IPR014729">
    <property type="entry name" value="Rossmann-like_a/b/a_fold"/>
</dbReference>
<dbReference type="Pfam" id="PF00750">
    <property type="entry name" value="tRNA-synt_1d"/>
    <property type="match status" value="2"/>
</dbReference>
<dbReference type="EC" id="6.1.1.19" evidence="11"/>
<dbReference type="GO" id="GO:0004814">
    <property type="term" value="F:arginine-tRNA ligase activity"/>
    <property type="evidence" value="ECO:0007669"/>
    <property type="project" value="UniProtKB-UniRule"/>
</dbReference>
<evidence type="ECO:0000256" key="2">
    <source>
        <dbReference type="ARBA" id="ARBA00005594"/>
    </source>
</evidence>
<dbReference type="PROSITE" id="PS00178">
    <property type="entry name" value="AA_TRNA_LIGASE_I"/>
    <property type="match status" value="1"/>
</dbReference>
<dbReference type="SUPFAM" id="SSF55190">
    <property type="entry name" value="Arginyl-tRNA synthetase (ArgRS), N-terminal 'additional' domain"/>
    <property type="match status" value="1"/>
</dbReference>
<dbReference type="KEGG" id="psin:CAK95_23910"/>
<dbReference type="PANTHER" id="PTHR11956">
    <property type="entry name" value="ARGINYL-TRNA SYNTHETASE"/>
    <property type="match status" value="1"/>
</dbReference>
<dbReference type="PRINTS" id="PR01038">
    <property type="entry name" value="TRNASYNTHARG"/>
</dbReference>
<keyword evidence="5 11" id="KW-0436">Ligase</keyword>
<evidence type="ECO:0000256" key="12">
    <source>
        <dbReference type="RuleBase" id="RU363038"/>
    </source>
</evidence>
<sequence length="596" mass="65472">MATETQYDNLFAEMLRRVIAANEALIASGFLPAGLNLSRITVEPPKDASHGDMATNAAMVLAKDAGKKPRELAEALAEKLRADPLIEGVDIAGPGFINMTLKASAWLGALRAAIVAGADYGRSPIGEGAKVNVEYVSANPTGPMHVGHCRGAVFGDALASLLAFAGYDVTREYYINDAGAQVDVLARSAFLRYREALGETIGEIPEGLYPGDYLKPVGVALADKYGRDLLAKPESDWLPVVRKTAIDMMMAMIRDDLAALNVKHDVFFSERSLIEGKDQVGETIDTLRKEGEVYEGRLPPPKGAPVDDYEDREQTLFRSTDFGDDVDRPLKKSDGSYTYFASDIAYHKSKFDRGFHDMIDVWGADHGGYIKRMQAAVKAVSKNEAALDVKIVQLVKLLRAGEPVKMSKRSGDFVTLREVVDEVGSDAVRFMMLYRKNDAVLDFDLAKVIEQSRDNAVFYVQYGHARGYSIFRMAREAFPNLPETDQTRVALLSEAALDRLTDPAEKAIIRKVALYPRLLETAALAHEPHRIAFYLYDLASEFHAHWTQGKGAPHLRFIIQNDELLTVARLALVQAVVTVFASGLGLLGVGAPEEMR</sequence>
<dbReference type="FunFam" id="3.40.50.620:FF:000062">
    <property type="entry name" value="Arginine--tRNA ligase"/>
    <property type="match status" value="1"/>
</dbReference>
<dbReference type="Proteomes" id="UP000194137">
    <property type="component" value="Chromosome"/>
</dbReference>
<dbReference type="InterPro" id="IPR035684">
    <property type="entry name" value="ArgRS_core"/>
</dbReference>
<comment type="subcellular location">
    <subcellularLocation>
        <location evidence="1 11">Cytoplasm</location>
    </subcellularLocation>
</comment>
<evidence type="ECO:0000256" key="11">
    <source>
        <dbReference type="HAMAP-Rule" id="MF_00123"/>
    </source>
</evidence>
<protein>
    <recommendedName>
        <fullName evidence="11">Arginine--tRNA ligase</fullName>
        <ecNumber evidence="11">6.1.1.19</ecNumber>
    </recommendedName>
    <alternativeName>
        <fullName evidence="11">Arginyl-tRNA synthetase</fullName>
        <shortName evidence="11">ArgRS</shortName>
    </alternativeName>
</protein>
<dbReference type="STRING" id="1235591.CAK95_23910"/>
<name>A0A1W6ZWW3_9HYPH</name>
<dbReference type="InterPro" id="IPR009080">
    <property type="entry name" value="tRNAsynth_Ia_anticodon-bd"/>
</dbReference>
<dbReference type="InterPro" id="IPR001278">
    <property type="entry name" value="Arg-tRNA-ligase"/>
</dbReference>
<dbReference type="HAMAP" id="MF_00123">
    <property type="entry name" value="Arg_tRNA_synth"/>
    <property type="match status" value="1"/>
</dbReference>
<dbReference type="Pfam" id="PF05746">
    <property type="entry name" value="DALR_1"/>
    <property type="match status" value="1"/>
</dbReference>
<evidence type="ECO:0000256" key="9">
    <source>
        <dbReference type="ARBA" id="ARBA00023146"/>
    </source>
</evidence>
<dbReference type="GO" id="GO:0005524">
    <property type="term" value="F:ATP binding"/>
    <property type="evidence" value="ECO:0007669"/>
    <property type="project" value="UniProtKB-UniRule"/>
</dbReference>
<dbReference type="RefSeq" id="WP_086090194.1">
    <property type="nucleotide sequence ID" value="NZ_CP021112.1"/>
</dbReference>
<comment type="catalytic activity">
    <reaction evidence="10 11">
        <text>tRNA(Arg) + L-arginine + ATP = L-arginyl-tRNA(Arg) + AMP + diphosphate</text>
        <dbReference type="Rhea" id="RHEA:20301"/>
        <dbReference type="Rhea" id="RHEA-COMP:9658"/>
        <dbReference type="Rhea" id="RHEA-COMP:9673"/>
        <dbReference type="ChEBI" id="CHEBI:30616"/>
        <dbReference type="ChEBI" id="CHEBI:32682"/>
        <dbReference type="ChEBI" id="CHEBI:33019"/>
        <dbReference type="ChEBI" id="CHEBI:78442"/>
        <dbReference type="ChEBI" id="CHEBI:78513"/>
        <dbReference type="ChEBI" id="CHEBI:456215"/>
        <dbReference type="EC" id="6.1.1.19"/>
    </reaction>
</comment>
<dbReference type="GO" id="GO:0005737">
    <property type="term" value="C:cytoplasm"/>
    <property type="evidence" value="ECO:0007669"/>
    <property type="project" value="UniProtKB-SubCell"/>
</dbReference>
<dbReference type="EMBL" id="CP021112">
    <property type="protein sequence ID" value="ARQ01800.1"/>
    <property type="molecule type" value="Genomic_DNA"/>
</dbReference>